<accession>A0ABM8C7G0</accession>
<name>A0ABM8C7G0_9BURK</name>
<proteinExistence type="predicted"/>
<keyword evidence="6" id="KW-1185">Reference proteome</keyword>
<dbReference type="PANTHER" id="PTHR33215:SF13">
    <property type="entry name" value="PROTEIN DISTAL ANTENNA"/>
    <property type="match status" value="1"/>
</dbReference>
<dbReference type="EMBL" id="AP026966">
    <property type="protein sequence ID" value="BDT59210.1"/>
    <property type="molecule type" value="Genomic_DNA"/>
</dbReference>
<evidence type="ECO:0000256" key="1">
    <source>
        <dbReference type="SAM" id="Coils"/>
    </source>
</evidence>
<dbReference type="PROSITE" id="PS50943">
    <property type="entry name" value="HTH_CROC1"/>
    <property type="match status" value="1"/>
</dbReference>
<dbReference type="InterPro" id="IPR002514">
    <property type="entry name" value="Transposase_8"/>
</dbReference>
<feature type="coiled-coil region" evidence="1">
    <location>
        <begin position="61"/>
        <end position="88"/>
    </location>
</feature>
<dbReference type="SUPFAM" id="SSF46689">
    <property type="entry name" value="Homeodomain-like"/>
    <property type="match status" value="1"/>
</dbReference>
<evidence type="ECO:0000313" key="3">
    <source>
        <dbReference type="EMBL" id="BDT57249.1"/>
    </source>
</evidence>
<evidence type="ECO:0000313" key="4">
    <source>
        <dbReference type="EMBL" id="BDT59133.1"/>
    </source>
</evidence>
<dbReference type="InterPro" id="IPR051839">
    <property type="entry name" value="RD_transcriptional_regulator"/>
</dbReference>
<evidence type="ECO:0000313" key="5">
    <source>
        <dbReference type="EMBL" id="BDT59210.1"/>
    </source>
</evidence>
<sequence>MKLKTYTPEFRTEAVKLVLEQGLSQEQAAQRIGVPKGTLANWVSAAKRSTDPAAPPGSRSVVELEAELAKLRKELAVERMEKEVLKKATAYFARESLPGTRS</sequence>
<dbReference type="Proteomes" id="UP001163336">
    <property type="component" value="Chromosome"/>
</dbReference>
<dbReference type="InterPro" id="IPR001387">
    <property type="entry name" value="Cro/C1-type_HTH"/>
</dbReference>
<dbReference type="CDD" id="cd00093">
    <property type="entry name" value="HTH_XRE"/>
    <property type="match status" value="1"/>
</dbReference>
<dbReference type="Pfam" id="PF01527">
    <property type="entry name" value="HTH_Tnp_1"/>
    <property type="match status" value="1"/>
</dbReference>
<protein>
    <submittedName>
        <fullName evidence="4">Transposase</fullName>
    </submittedName>
</protein>
<dbReference type="InterPro" id="IPR009057">
    <property type="entry name" value="Homeodomain-like_sf"/>
</dbReference>
<keyword evidence="1" id="KW-0175">Coiled coil</keyword>
<dbReference type="Gene3D" id="1.10.10.60">
    <property type="entry name" value="Homeodomain-like"/>
    <property type="match status" value="1"/>
</dbReference>
<reference evidence="4" key="1">
    <citation type="submission" date="2022-11" db="EMBL/GenBank/DDBJ databases">
        <title>Isolation and characterization of PLA-degrading bacterium Massilia sp. from Antarctic soil.</title>
        <authorList>
            <person name="Sato K."/>
            <person name="Gomez-Fuentes C."/>
            <person name="Ahmad S.A."/>
            <person name="Zulkharnain A."/>
        </authorList>
    </citation>
    <scope>NUCLEOTIDE SEQUENCE</scope>
    <source>
        <strain evidence="4">N-3</strain>
    </source>
</reference>
<dbReference type="PANTHER" id="PTHR33215">
    <property type="entry name" value="PROTEIN DISTAL ANTENNA"/>
    <property type="match status" value="1"/>
</dbReference>
<dbReference type="EMBL" id="AP026966">
    <property type="protein sequence ID" value="BDT59133.1"/>
    <property type="molecule type" value="Genomic_DNA"/>
</dbReference>
<feature type="domain" description="HTH cro/C1-type" evidence="2">
    <location>
        <begin position="20"/>
        <end position="42"/>
    </location>
</feature>
<organism evidence="4 6">
    <name type="scientific">Massilia varians</name>
    <dbReference type="NCBI Taxonomy" id="457921"/>
    <lineage>
        <taxon>Bacteria</taxon>
        <taxon>Pseudomonadati</taxon>
        <taxon>Pseudomonadota</taxon>
        <taxon>Betaproteobacteria</taxon>
        <taxon>Burkholderiales</taxon>
        <taxon>Oxalobacteraceae</taxon>
        <taxon>Telluria group</taxon>
        <taxon>Massilia</taxon>
    </lineage>
</organism>
<dbReference type="EMBL" id="AP026966">
    <property type="protein sequence ID" value="BDT57249.1"/>
    <property type="molecule type" value="Genomic_DNA"/>
</dbReference>
<gene>
    <name evidence="3" type="ORF">MasN3_07430</name>
    <name evidence="4" type="ORF">MasN3_26270</name>
    <name evidence="5" type="ORF">MasN3_27040</name>
</gene>
<evidence type="ECO:0000313" key="6">
    <source>
        <dbReference type="Proteomes" id="UP001163336"/>
    </source>
</evidence>
<evidence type="ECO:0000259" key="2">
    <source>
        <dbReference type="PROSITE" id="PS50943"/>
    </source>
</evidence>